<evidence type="ECO:0000313" key="4">
    <source>
        <dbReference type="Proteomes" id="UP001529510"/>
    </source>
</evidence>
<dbReference type="AlphaFoldDB" id="A0ABD0N4H4"/>
<organism evidence="3 4">
    <name type="scientific">Cirrhinus mrigala</name>
    <name type="common">Mrigala</name>
    <dbReference type="NCBI Taxonomy" id="683832"/>
    <lineage>
        <taxon>Eukaryota</taxon>
        <taxon>Metazoa</taxon>
        <taxon>Chordata</taxon>
        <taxon>Craniata</taxon>
        <taxon>Vertebrata</taxon>
        <taxon>Euteleostomi</taxon>
        <taxon>Actinopterygii</taxon>
        <taxon>Neopterygii</taxon>
        <taxon>Teleostei</taxon>
        <taxon>Ostariophysi</taxon>
        <taxon>Cypriniformes</taxon>
        <taxon>Cyprinidae</taxon>
        <taxon>Labeoninae</taxon>
        <taxon>Labeonini</taxon>
        <taxon>Cirrhinus</taxon>
    </lineage>
</organism>
<sequence>YPCSGMLGMVSGLIADSQITVSSHTERTWVSENARLLTSRSGWTLLPQPQPYVDEWLQIDLGLIIQGGKHRDNKVFMKKFRLGYSNNGSDWKMVMDATGNKPK</sequence>
<dbReference type="SUPFAM" id="SSF49785">
    <property type="entry name" value="Galactose-binding domain-like"/>
    <property type="match status" value="1"/>
</dbReference>
<evidence type="ECO:0000313" key="3">
    <source>
        <dbReference type="EMBL" id="KAL0157039.1"/>
    </source>
</evidence>
<keyword evidence="4" id="KW-1185">Reference proteome</keyword>
<dbReference type="PANTHER" id="PTHR46806">
    <property type="entry name" value="F5/8 TYPE C DOMAIN-CONTAINING PROTEIN"/>
    <property type="match status" value="1"/>
</dbReference>
<dbReference type="Pfam" id="PF00754">
    <property type="entry name" value="F5_F8_type_C"/>
    <property type="match status" value="1"/>
</dbReference>
<gene>
    <name evidence="3" type="ORF">M9458_048285</name>
</gene>
<protein>
    <recommendedName>
        <fullName evidence="2">F5/8 type C domain-containing protein</fullName>
    </recommendedName>
</protein>
<reference evidence="3 4" key="1">
    <citation type="submission" date="2024-05" db="EMBL/GenBank/DDBJ databases">
        <title>Genome sequencing and assembly of Indian major carp, Cirrhinus mrigala (Hamilton, 1822).</title>
        <authorList>
            <person name="Mohindra V."/>
            <person name="Chowdhury L.M."/>
            <person name="Lal K."/>
            <person name="Jena J.K."/>
        </authorList>
    </citation>
    <scope>NUCLEOTIDE SEQUENCE [LARGE SCALE GENOMIC DNA]</scope>
    <source>
        <strain evidence="3">CM1030</strain>
        <tissue evidence="3">Blood</tissue>
    </source>
</reference>
<dbReference type="InterPro" id="IPR000421">
    <property type="entry name" value="FA58C"/>
</dbReference>
<dbReference type="PANTHER" id="PTHR46806:SF4">
    <property type="entry name" value="NEUROPILIN-1"/>
    <property type="match status" value="1"/>
</dbReference>
<feature type="non-terminal residue" evidence="3">
    <location>
        <position position="1"/>
    </location>
</feature>
<evidence type="ECO:0000256" key="1">
    <source>
        <dbReference type="ARBA" id="ARBA00023157"/>
    </source>
</evidence>
<feature type="non-terminal residue" evidence="3">
    <location>
        <position position="103"/>
    </location>
</feature>
<dbReference type="PROSITE" id="PS50022">
    <property type="entry name" value="FA58C_3"/>
    <property type="match status" value="1"/>
</dbReference>
<dbReference type="InterPro" id="IPR008979">
    <property type="entry name" value="Galactose-bd-like_sf"/>
</dbReference>
<feature type="domain" description="F5/8 type C" evidence="2">
    <location>
        <begin position="3"/>
        <end position="103"/>
    </location>
</feature>
<keyword evidence="1" id="KW-1015">Disulfide bond</keyword>
<name>A0ABD0N4H4_CIRMR</name>
<dbReference type="Proteomes" id="UP001529510">
    <property type="component" value="Unassembled WGS sequence"/>
</dbReference>
<accession>A0ABD0N4H4</accession>
<dbReference type="InterPro" id="IPR050633">
    <property type="entry name" value="Neuropilin_MCO_CoagFactor"/>
</dbReference>
<proteinExistence type="predicted"/>
<dbReference type="EMBL" id="JAMKFB020000024">
    <property type="protein sequence ID" value="KAL0157039.1"/>
    <property type="molecule type" value="Genomic_DNA"/>
</dbReference>
<evidence type="ECO:0000259" key="2">
    <source>
        <dbReference type="PROSITE" id="PS50022"/>
    </source>
</evidence>
<comment type="caution">
    <text evidence="3">The sequence shown here is derived from an EMBL/GenBank/DDBJ whole genome shotgun (WGS) entry which is preliminary data.</text>
</comment>
<dbReference type="Gene3D" id="2.60.120.260">
    <property type="entry name" value="Galactose-binding domain-like"/>
    <property type="match status" value="1"/>
</dbReference>